<protein>
    <recommendedName>
        <fullName evidence="6">(2E)-enoyl-[ACP] glycyltransferase</fullName>
        <ecNumber evidence="5">4.3.2.11</ecNumber>
    </recommendedName>
    <alternativeName>
        <fullName evidence="7">(2E)-unsaturated fatty acyl-[ACP] glycyltransferase</fullName>
    </alternativeName>
</protein>
<evidence type="ECO:0000256" key="6">
    <source>
        <dbReference type="ARBA" id="ARBA00035169"/>
    </source>
</evidence>
<name>A0A1H9NJP1_9PSEU</name>
<dbReference type="OrthoDB" id="510402at2"/>
<keyword evidence="3" id="KW-0456">Lyase</keyword>
<dbReference type="InterPro" id="IPR043064">
    <property type="entry name" value="FcoT_ThioEstase_Rv0098-like_sf"/>
</dbReference>
<evidence type="ECO:0000256" key="4">
    <source>
        <dbReference type="ARBA" id="ARBA00035117"/>
    </source>
</evidence>
<evidence type="ECO:0000256" key="1">
    <source>
        <dbReference type="ARBA" id="ARBA00022832"/>
    </source>
</evidence>
<dbReference type="RefSeq" id="WP_089953590.1">
    <property type="nucleotide sequence ID" value="NZ_FOFR01000010.1"/>
</dbReference>
<organism evidence="9 10">
    <name type="scientific">Lentzea xinjiangensis</name>
    <dbReference type="NCBI Taxonomy" id="402600"/>
    <lineage>
        <taxon>Bacteria</taxon>
        <taxon>Bacillati</taxon>
        <taxon>Actinomycetota</taxon>
        <taxon>Actinomycetes</taxon>
        <taxon>Pseudonocardiales</taxon>
        <taxon>Pseudonocardiaceae</taxon>
        <taxon>Lentzea</taxon>
    </lineage>
</organism>
<dbReference type="GO" id="GO:0016829">
    <property type="term" value="F:lyase activity"/>
    <property type="evidence" value="ECO:0007669"/>
    <property type="project" value="UniProtKB-KW"/>
</dbReference>
<keyword evidence="10" id="KW-1185">Reference proteome</keyword>
<dbReference type="Proteomes" id="UP000199352">
    <property type="component" value="Unassembled WGS sequence"/>
</dbReference>
<accession>A0A1H9NJP1</accession>
<evidence type="ECO:0000256" key="5">
    <source>
        <dbReference type="ARBA" id="ARBA00035127"/>
    </source>
</evidence>
<evidence type="ECO:0000256" key="7">
    <source>
        <dbReference type="ARBA" id="ARBA00035448"/>
    </source>
</evidence>
<dbReference type="AlphaFoldDB" id="A0A1H9NJP1"/>
<reference evidence="10" key="1">
    <citation type="submission" date="2016-10" db="EMBL/GenBank/DDBJ databases">
        <authorList>
            <person name="Varghese N."/>
            <person name="Submissions S."/>
        </authorList>
    </citation>
    <scope>NUCLEOTIDE SEQUENCE [LARGE SCALE GENOMIC DNA]</scope>
    <source>
        <strain evidence="10">CGMCC 4.3525</strain>
    </source>
</reference>
<keyword evidence="1" id="KW-0276">Fatty acid metabolism</keyword>
<evidence type="ECO:0000313" key="9">
    <source>
        <dbReference type="EMBL" id="SER36112.1"/>
    </source>
</evidence>
<dbReference type="Gene3D" id="3.10.129.30">
    <property type="entry name" value="Rv0098, thioesterase-like hot dog domain"/>
    <property type="match status" value="1"/>
</dbReference>
<evidence type="ECO:0000256" key="2">
    <source>
        <dbReference type="ARBA" id="ARBA00023098"/>
    </source>
</evidence>
<dbReference type="EMBL" id="FOFR01000010">
    <property type="protein sequence ID" value="SER36112.1"/>
    <property type="molecule type" value="Genomic_DNA"/>
</dbReference>
<dbReference type="InterPro" id="IPR022598">
    <property type="entry name" value="FcoT_ThioEstase"/>
</dbReference>
<gene>
    <name evidence="9" type="ORF">SAMN05216188_110246</name>
</gene>
<comment type="catalytic activity">
    <reaction evidence="8">
        <text>a (3R)-3-[(carboxymethyl)amino]fatty acid + holo-[ACP] + H(+) = a (2E)-enoyl-[ACP] + glycine + H2O</text>
        <dbReference type="Rhea" id="RHEA:74923"/>
        <dbReference type="Rhea" id="RHEA-COMP:9685"/>
        <dbReference type="Rhea" id="RHEA-COMP:9925"/>
        <dbReference type="ChEBI" id="CHEBI:15377"/>
        <dbReference type="ChEBI" id="CHEBI:15378"/>
        <dbReference type="ChEBI" id="CHEBI:57305"/>
        <dbReference type="ChEBI" id="CHEBI:64479"/>
        <dbReference type="ChEBI" id="CHEBI:78784"/>
        <dbReference type="ChEBI" id="CHEBI:193080"/>
        <dbReference type="EC" id="4.3.2.11"/>
    </reaction>
    <physiologicalReaction direction="right-to-left" evidence="8">
        <dbReference type="Rhea" id="RHEA:74925"/>
    </physiologicalReaction>
</comment>
<evidence type="ECO:0000256" key="3">
    <source>
        <dbReference type="ARBA" id="ARBA00023239"/>
    </source>
</evidence>
<evidence type="ECO:0000313" key="10">
    <source>
        <dbReference type="Proteomes" id="UP000199352"/>
    </source>
</evidence>
<dbReference type="STRING" id="402600.SAMN05216188_110246"/>
<dbReference type="GO" id="GO:0006631">
    <property type="term" value="P:fatty acid metabolic process"/>
    <property type="evidence" value="ECO:0007669"/>
    <property type="project" value="UniProtKB-KW"/>
</dbReference>
<evidence type="ECO:0000256" key="8">
    <source>
        <dbReference type="ARBA" id="ARBA00048742"/>
    </source>
</evidence>
<proteinExistence type="inferred from homology"/>
<keyword evidence="2" id="KW-0443">Lipid metabolism</keyword>
<dbReference type="EC" id="4.3.2.11" evidence="5"/>
<sequence>MKVVDRNDVELLSQVLRPYRDDCRYLQEAYVVEGAQEVTARGRFSIAESCYIDSTGHFNAVEFNICYNQLGYFLIASCVQRELLDEFAAWSMDDFWERQLSDVLIYRFASKFSRMIDPGSFTGEVTFAKPVVRRKPGRPPVMIIDTACSFWDDNGGAAAGEVTLAFTRLPG</sequence>
<dbReference type="Pfam" id="PF10862">
    <property type="entry name" value="FcoT"/>
    <property type="match status" value="1"/>
</dbReference>
<comment type="similarity">
    <text evidence="4">Belongs to the FcoT family.</text>
</comment>